<proteinExistence type="predicted"/>
<evidence type="ECO:0000313" key="2">
    <source>
        <dbReference type="EMBL" id="AMD19582.1"/>
    </source>
</evidence>
<keyword evidence="1" id="KW-0812">Transmembrane</keyword>
<protein>
    <submittedName>
        <fullName evidence="2">HCL569Wp</fullName>
    </submittedName>
</protein>
<evidence type="ECO:0000313" key="3">
    <source>
        <dbReference type="Proteomes" id="UP000243052"/>
    </source>
</evidence>
<dbReference type="AlphaFoldDB" id="A0A109UYP3"/>
<dbReference type="Proteomes" id="UP000243052">
    <property type="component" value="Chromosome iii"/>
</dbReference>
<keyword evidence="1" id="KW-0472">Membrane</keyword>
<feature type="transmembrane region" description="Helical" evidence="1">
    <location>
        <begin position="21"/>
        <end position="42"/>
    </location>
</feature>
<feature type="transmembrane region" description="Helical" evidence="1">
    <location>
        <begin position="111"/>
        <end position="131"/>
    </location>
</feature>
<dbReference type="GeneID" id="28722786"/>
<dbReference type="RefSeq" id="XP_017986578.1">
    <property type="nucleotide sequence ID" value="XM_018131534.1"/>
</dbReference>
<accession>A0A109UYP3</accession>
<sequence length="378" mass="39237">MNKMNTPMEFHKNSNSAFLKGLAAISMTIFASFYLVKLWYLIAQNQVPNTTVTDLAVTHEHLYGTAVADYDELAKRGIITDVIGFFTDAANSFLTTFANVAGYWGKRACDYLPMAMLFGIPAIATDAVACIGLSLASLVLTAIALIVGTVGQIIVGLGSDSSSSSSSSHATLPEGITMLGAARRSLQAREVLQHGQLDSFISSSLPGFTPSEEINRSVQESLNNGKLLILPTVLFAGVIGDSQGGSEQAVWGIEHADHFSVTFTEPGGKDAALAGLSKSVPQGGEALWHSYSVKGADVSKAADIFTRRTSILSGGLASIQGALNLITETAGSGSPLSAAAEGVCLAAGGTSGTVLGQLYTNSYGSVDSRCLNPAGWSA</sequence>
<evidence type="ECO:0000256" key="1">
    <source>
        <dbReference type="SAM" id="Phobius"/>
    </source>
</evidence>
<keyword evidence="1" id="KW-1133">Transmembrane helix</keyword>
<reference evidence="2 3" key="1">
    <citation type="submission" date="2016-01" db="EMBL/GenBank/DDBJ databases">
        <title>Genome sequence of the yeast Holleya sinecauda.</title>
        <authorList>
            <person name="Dietrich F.S."/>
        </authorList>
    </citation>
    <scope>NUCLEOTIDE SEQUENCE [LARGE SCALE GENOMIC DNA]</scope>
    <source>
        <strain evidence="2 3">ATCC 58844</strain>
    </source>
</reference>
<keyword evidence="3" id="KW-1185">Reference proteome</keyword>
<name>A0A109UYP3_9SACH</name>
<dbReference type="EMBL" id="CP014243">
    <property type="protein sequence ID" value="AMD19582.1"/>
    <property type="molecule type" value="Genomic_DNA"/>
</dbReference>
<gene>
    <name evidence="2" type="ORF">AW171_hschr31421</name>
</gene>
<organism evidence="2 3">
    <name type="scientific">Eremothecium sinecaudum</name>
    <dbReference type="NCBI Taxonomy" id="45286"/>
    <lineage>
        <taxon>Eukaryota</taxon>
        <taxon>Fungi</taxon>
        <taxon>Dikarya</taxon>
        <taxon>Ascomycota</taxon>
        <taxon>Saccharomycotina</taxon>
        <taxon>Saccharomycetes</taxon>
        <taxon>Saccharomycetales</taxon>
        <taxon>Saccharomycetaceae</taxon>
        <taxon>Eremothecium</taxon>
    </lineage>
</organism>